<sequence length="202" mass="23191">MGFQMEYSDSELLEYVALDRAKCRQEDGLMIAAKKAFNAKKYSKAASYFHQAVMLIPTFEAIYGRTSSLIHLGQLKEIPKAYQGGKSDKCFYHLYKARSTLMLMLEQEKFAADEFKLFINDAWNDVFELQQAIRHHHSSVGDCLRELKVLAENVDGSTSWDSVSMREKALKIMNIANILKHFQRKVRKLVEDNEISDAGSEH</sequence>
<keyword evidence="2" id="KW-1185">Reference proteome</keyword>
<proteinExistence type="predicted"/>
<gene>
    <name evidence="1" type="ORF">CKAN_02474100</name>
</gene>
<comment type="caution">
    <text evidence="1">The sequence shown here is derived from an EMBL/GenBank/DDBJ whole genome shotgun (WGS) entry which is preliminary data.</text>
</comment>
<dbReference type="EMBL" id="QPKB01000011">
    <property type="protein sequence ID" value="RWR95401.1"/>
    <property type="molecule type" value="Genomic_DNA"/>
</dbReference>
<name>A0A3S3NA81_9MAGN</name>
<organism evidence="1 2">
    <name type="scientific">Cinnamomum micranthum f. kanehirae</name>
    <dbReference type="NCBI Taxonomy" id="337451"/>
    <lineage>
        <taxon>Eukaryota</taxon>
        <taxon>Viridiplantae</taxon>
        <taxon>Streptophyta</taxon>
        <taxon>Embryophyta</taxon>
        <taxon>Tracheophyta</taxon>
        <taxon>Spermatophyta</taxon>
        <taxon>Magnoliopsida</taxon>
        <taxon>Magnoliidae</taxon>
        <taxon>Laurales</taxon>
        <taxon>Lauraceae</taxon>
        <taxon>Cinnamomum</taxon>
    </lineage>
</organism>
<dbReference type="OrthoDB" id="10337636at2759"/>
<evidence type="ECO:0000313" key="2">
    <source>
        <dbReference type="Proteomes" id="UP000283530"/>
    </source>
</evidence>
<protein>
    <submittedName>
        <fullName evidence="1">Uncharacterized protein</fullName>
    </submittedName>
</protein>
<dbReference type="AlphaFoldDB" id="A0A3S3NA81"/>
<accession>A0A3S3NA81</accession>
<reference evidence="1 2" key="1">
    <citation type="journal article" date="2019" name="Nat. Plants">
        <title>Stout camphor tree genome fills gaps in understanding of flowering plant genome evolution.</title>
        <authorList>
            <person name="Chaw S.M."/>
            <person name="Liu Y.C."/>
            <person name="Wu Y.W."/>
            <person name="Wang H.Y."/>
            <person name="Lin C.I."/>
            <person name="Wu C.S."/>
            <person name="Ke H.M."/>
            <person name="Chang L.Y."/>
            <person name="Hsu C.Y."/>
            <person name="Yang H.T."/>
            <person name="Sudianto E."/>
            <person name="Hsu M.H."/>
            <person name="Wu K.P."/>
            <person name="Wang L.N."/>
            <person name="Leebens-Mack J.H."/>
            <person name="Tsai I.J."/>
        </authorList>
    </citation>
    <scope>NUCLEOTIDE SEQUENCE [LARGE SCALE GENOMIC DNA]</scope>
    <source>
        <strain evidence="2">cv. Chaw 1501</strain>
        <tissue evidence="1">Young leaves</tissue>
    </source>
</reference>
<evidence type="ECO:0000313" key="1">
    <source>
        <dbReference type="EMBL" id="RWR95401.1"/>
    </source>
</evidence>
<dbReference type="Proteomes" id="UP000283530">
    <property type="component" value="Unassembled WGS sequence"/>
</dbReference>